<name>A0A429G6Z9_9CREN</name>
<dbReference type="AlphaFoldDB" id="A0A429G6Z9"/>
<protein>
    <recommendedName>
        <fullName evidence="3">MoaD/ThiS family protein</fullName>
    </recommendedName>
</protein>
<dbReference type="SUPFAM" id="SSF54285">
    <property type="entry name" value="MoaD/ThiS"/>
    <property type="match status" value="1"/>
</dbReference>
<proteinExistence type="predicted"/>
<comment type="caution">
    <text evidence="1">The sequence shown here is derived from an EMBL/GenBank/DDBJ whole genome shotgun (WGS) entry which is preliminary data.</text>
</comment>
<dbReference type="InterPro" id="IPR016155">
    <property type="entry name" value="Mopterin_synth/thiamin_S_b"/>
</dbReference>
<gene>
    <name evidence="1" type="ORF">D9Q81_03120</name>
</gene>
<reference evidence="1 2" key="1">
    <citation type="submission" date="2018-10" db="EMBL/GenBank/DDBJ databases">
        <title>Co-occurring genomic capacity for anaerobic methane metabolism and dissimilatory sulfite reduction discovered in the Korarchaeota.</title>
        <authorList>
            <person name="Mckay L.J."/>
            <person name="Dlakic M."/>
            <person name="Fields M.W."/>
            <person name="Delmont T.O."/>
            <person name="Eren A.M."/>
            <person name="Jay Z.J."/>
            <person name="Klingelsmith K.B."/>
            <person name="Rusch D.B."/>
            <person name="Inskeep W.P."/>
        </authorList>
    </citation>
    <scope>NUCLEOTIDE SEQUENCE [LARGE SCALE GENOMIC DNA]</scope>
    <source>
        <strain evidence="1 2">WS</strain>
    </source>
</reference>
<accession>A0A429G6Z9</accession>
<dbReference type="EMBL" id="RCOR01000018">
    <property type="protein sequence ID" value="RSN69607.1"/>
    <property type="molecule type" value="Genomic_DNA"/>
</dbReference>
<dbReference type="Proteomes" id="UP000278149">
    <property type="component" value="Unassembled WGS sequence"/>
</dbReference>
<evidence type="ECO:0000313" key="2">
    <source>
        <dbReference type="Proteomes" id="UP000278149"/>
    </source>
</evidence>
<evidence type="ECO:0000313" key="1">
    <source>
        <dbReference type="EMBL" id="RSN69607.1"/>
    </source>
</evidence>
<evidence type="ECO:0008006" key="3">
    <source>
        <dbReference type="Google" id="ProtNLM"/>
    </source>
</evidence>
<sequence>MYIGIKGIMRKTIKVSIGGEERTLPANTQLSDLYKILGFSKWEILLLVNGKPRSDDSYLEDGDLVTWLRITLHESPVSESR</sequence>
<organism evidence="1 2">
    <name type="scientific">Candidatus Korarchaeum cryptofilum</name>
    <dbReference type="NCBI Taxonomy" id="498846"/>
    <lineage>
        <taxon>Archaea</taxon>
        <taxon>Thermoproteota</taxon>
        <taxon>Candidatus Korarchaeia</taxon>
        <taxon>Candidatus Korarchaeales</taxon>
        <taxon>Candidatus Korarchaeaceae</taxon>
        <taxon>Candidatus Korarchaeum</taxon>
    </lineage>
</organism>